<protein>
    <recommendedName>
        <fullName evidence="3">DUF2071 domain-containing protein</fullName>
    </recommendedName>
</protein>
<dbReference type="EMBL" id="LJCO01000030">
    <property type="protein sequence ID" value="KPV44674.1"/>
    <property type="molecule type" value="Genomic_DNA"/>
</dbReference>
<keyword evidence="2" id="KW-1185">Reference proteome</keyword>
<dbReference type="InterPro" id="IPR018644">
    <property type="entry name" value="DUF2071"/>
</dbReference>
<dbReference type="AlphaFoldDB" id="A0A0P9D5F6"/>
<name>A0A0P9D5F6_9BACL</name>
<evidence type="ECO:0000313" key="1">
    <source>
        <dbReference type="EMBL" id="KPV44674.1"/>
    </source>
</evidence>
<organism evidence="1 2">
    <name type="scientific">Alicyclobacillus ferrooxydans</name>
    <dbReference type="NCBI Taxonomy" id="471514"/>
    <lineage>
        <taxon>Bacteria</taxon>
        <taxon>Bacillati</taxon>
        <taxon>Bacillota</taxon>
        <taxon>Bacilli</taxon>
        <taxon>Bacillales</taxon>
        <taxon>Alicyclobacillaceae</taxon>
        <taxon>Alicyclobacillus</taxon>
    </lineage>
</organism>
<dbReference type="InterPro" id="IPR023375">
    <property type="entry name" value="ADC_dom_sf"/>
</dbReference>
<comment type="caution">
    <text evidence="1">The sequence shown here is derived from an EMBL/GenBank/DDBJ whole genome shotgun (WGS) entry which is preliminary data.</text>
</comment>
<dbReference type="PANTHER" id="PTHR39186">
    <property type="entry name" value="DUF2071 FAMILY PROTEIN"/>
    <property type="match status" value="1"/>
</dbReference>
<proteinExistence type="predicted"/>
<dbReference type="STRING" id="471514.AN477_06255"/>
<dbReference type="SUPFAM" id="SSF160104">
    <property type="entry name" value="Acetoacetate decarboxylase-like"/>
    <property type="match status" value="1"/>
</dbReference>
<evidence type="ECO:0000313" key="2">
    <source>
        <dbReference type="Proteomes" id="UP000050482"/>
    </source>
</evidence>
<dbReference type="Pfam" id="PF09844">
    <property type="entry name" value="DUF2071"/>
    <property type="match status" value="1"/>
</dbReference>
<reference evidence="1 2" key="1">
    <citation type="submission" date="2015-09" db="EMBL/GenBank/DDBJ databases">
        <title>Draft genome sequence of Alicyclobacillus ferrooxydans DSM 22381.</title>
        <authorList>
            <person name="Hemp J."/>
        </authorList>
    </citation>
    <scope>NUCLEOTIDE SEQUENCE [LARGE SCALE GENOMIC DNA]</scope>
    <source>
        <strain evidence="1 2">TC-34</strain>
    </source>
</reference>
<dbReference type="PATRIC" id="fig|471514.4.peg.4226"/>
<accession>A0A0P9D5F6</accession>
<dbReference type="Proteomes" id="UP000050482">
    <property type="component" value="Unassembled WGS sequence"/>
</dbReference>
<gene>
    <name evidence="1" type="ORF">AN477_06255</name>
</gene>
<dbReference type="PANTHER" id="PTHR39186:SF1">
    <property type="entry name" value="DUF2071 DOMAIN-CONTAINING PROTEIN"/>
    <property type="match status" value="1"/>
</dbReference>
<dbReference type="Gene3D" id="2.40.400.10">
    <property type="entry name" value="Acetoacetate decarboxylase-like"/>
    <property type="match status" value="1"/>
</dbReference>
<sequence length="258" mass="30064">MLQNTAHRPYPLPNGPWVMRQTWRHLLFAHWPVPAETLKSILPKGIELDTYNGLAYVGVLPFYMTNVRVRMLPQIPGVSSMPQINIRTYVRREDKPGVYFLALDTNNLPTVLMTRLTLGLPYYQAEMKWSTKRDNTGTRLQCHSTRLGSADRKQSLRVSFEPISAAAETADGSLEHWLVERYCLYTVHLNRLLRVDLHHKKWKIQHATAKFYEHSLLDTYLHREGRTERVKAPLLHYAREMDALMWAPRILSPINPVR</sequence>
<evidence type="ECO:0008006" key="3">
    <source>
        <dbReference type="Google" id="ProtNLM"/>
    </source>
</evidence>